<proteinExistence type="predicted"/>
<sequence>MAPEICAFPSLFLLAAETPRRLKKVAYALRVCREGDFGTARGTHTRWHFDDDAKIPIEANSGRLVPGAPRCRSHRKRRGAGDGQVLRSGIYPGCSEGSTGPVLDAQRPAASLNAARRAAASKHPFSSVRESGNPVAHRLPPVRRRITEAVRASRTRGRSRSIFARMWARCRVNCNGKRHLLINAHVSGVSRADSIASRSDAFTRDC</sequence>
<feature type="region of interest" description="Disordered" evidence="1">
    <location>
        <begin position="61"/>
        <end position="82"/>
    </location>
</feature>
<evidence type="ECO:0000256" key="1">
    <source>
        <dbReference type="SAM" id="MobiDB-lite"/>
    </source>
</evidence>
<dbReference type="EMBL" id="JAHYIQ010000007">
    <property type="protein sequence ID" value="KAK1130255.1"/>
    <property type="molecule type" value="Genomic_DNA"/>
</dbReference>
<protein>
    <submittedName>
        <fullName evidence="2">Uncharacterized protein</fullName>
    </submittedName>
</protein>
<organism evidence="2 3">
    <name type="scientific">Melipona bicolor</name>
    <dbReference type="NCBI Taxonomy" id="60889"/>
    <lineage>
        <taxon>Eukaryota</taxon>
        <taxon>Metazoa</taxon>
        <taxon>Ecdysozoa</taxon>
        <taxon>Arthropoda</taxon>
        <taxon>Hexapoda</taxon>
        <taxon>Insecta</taxon>
        <taxon>Pterygota</taxon>
        <taxon>Neoptera</taxon>
        <taxon>Endopterygota</taxon>
        <taxon>Hymenoptera</taxon>
        <taxon>Apocrita</taxon>
        <taxon>Aculeata</taxon>
        <taxon>Apoidea</taxon>
        <taxon>Anthophila</taxon>
        <taxon>Apidae</taxon>
        <taxon>Melipona</taxon>
    </lineage>
</organism>
<accession>A0AA40KRN4</accession>
<evidence type="ECO:0000313" key="2">
    <source>
        <dbReference type="EMBL" id="KAK1130255.1"/>
    </source>
</evidence>
<comment type="caution">
    <text evidence="2">The sequence shown here is derived from an EMBL/GenBank/DDBJ whole genome shotgun (WGS) entry which is preliminary data.</text>
</comment>
<reference evidence="2" key="1">
    <citation type="submission" date="2021-10" db="EMBL/GenBank/DDBJ databases">
        <title>Melipona bicolor Genome sequencing and assembly.</title>
        <authorList>
            <person name="Araujo N.S."/>
            <person name="Arias M.C."/>
        </authorList>
    </citation>
    <scope>NUCLEOTIDE SEQUENCE</scope>
    <source>
        <strain evidence="2">USP_2M_L1-L4_2017</strain>
        <tissue evidence="2">Whole body</tissue>
    </source>
</reference>
<name>A0AA40KRN4_9HYME</name>
<dbReference type="Proteomes" id="UP001177670">
    <property type="component" value="Unassembled WGS sequence"/>
</dbReference>
<keyword evidence="3" id="KW-1185">Reference proteome</keyword>
<evidence type="ECO:0000313" key="3">
    <source>
        <dbReference type="Proteomes" id="UP001177670"/>
    </source>
</evidence>
<gene>
    <name evidence="2" type="ORF">K0M31_018394</name>
</gene>
<dbReference type="AlphaFoldDB" id="A0AA40KRN4"/>